<evidence type="ECO:0000256" key="4">
    <source>
        <dbReference type="ARBA" id="ARBA00023125"/>
    </source>
</evidence>
<dbReference type="CDD" id="cd00167">
    <property type="entry name" value="SANT"/>
    <property type="match status" value="2"/>
</dbReference>
<evidence type="ECO:0000256" key="2">
    <source>
        <dbReference type="ARBA" id="ARBA00022737"/>
    </source>
</evidence>
<dbReference type="EMBL" id="JAJJMA010216851">
    <property type="protein sequence ID" value="MCL7040821.1"/>
    <property type="molecule type" value="Genomic_DNA"/>
</dbReference>
<dbReference type="PROSITE" id="PS51294">
    <property type="entry name" value="HTH_MYB"/>
    <property type="match status" value="2"/>
</dbReference>
<comment type="subcellular location">
    <subcellularLocation>
        <location evidence="1">Nucleus</location>
    </subcellularLocation>
</comment>
<dbReference type="Pfam" id="PF00249">
    <property type="entry name" value="Myb_DNA-binding"/>
    <property type="match status" value="2"/>
</dbReference>
<feature type="domain" description="HTH myb-type" evidence="9">
    <location>
        <begin position="61"/>
        <end position="111"/>
    </location>
</feature>
<keyword evidence="11" id="KW-1185">Reference proteome</keyword>
<dbReference type="Gene3D" id="1.10.10.60">
    <property type="entry name" value="Homeodomain-like"/>
    <property type="match status" value="2"/>
</dbReference>
<keyword evidence="5" id="KW-0010">Activator</keyword>
<evidence type="ECO:0000256" key="5">
    <source>
        <dbReference type="ARBA" id="ARBA00023159"/>
    </source>
</evidence>
<evidence type="ECO:0000259" key="8">
    <source>
        <dbReference type="PROSITE" id="PS50090"/>
    </source>
</evidence>
<evidence type="ECO:0000259" key="9">
    <source>
        <dbReference type="PROSITE" id="PS51294"/>
    </source>
</evidence>
<evidence type="ECO:0000256" key="3">
    <source>
        <dbReference type="ARBA" id="ARBA00023015"/>
    </source>
</evidence>
<name>A0AA41VGF8_PAPNU</name>
<feature type="domain" description="Myb-like" evidence="8">
    <location>
        <begin position="57"/>
        <end position="107"/>
    </location>
</feature>
<dbReference type="InterPro" id="IPR017930">
    <property type="entry name" value="Myb_dom"/>
</dbReference>
<keyword evidence="2" id="KW-0677">Repeat</keyword>
<protein>
    <submittedName>
        <fullName evidence="10">Uncharacterized protein</fullName>
    </submittedName>
</protein>
<evidence type="ECO:0000256" key="1">
    <source>
        <dbReference type="ARBA" id="ARBA00004123"/>
    </source>
</evidence>
<keyword evidence="4" id="KW-0238">DNA-binding</keyword>
<dbReference type="AlphaFoldDB" id="A0AA41VGF8"/>
<dbReference type="GO" id="GO:0005634">
    <property type="term" value="C:nucleus"/>
    <property type="evidence" value="ECO:0007669"/>
    <property type="project" value="UniProtKB-SubCell"/>
</dbReference>
<evidence type="ECO:0000313" key="11">
    <source>
        <dbReference type="Proteomes" id="UP001177140"/>
    </source>
</evidence>
<reference evidence="10" key="1">
    <citation type="submission" date="2022-03" db="EMBL/GenBank/DDBJ databases">
        <title>A functionally conserved STORR gene fusion in Papaver species that diverged 16.8 million years ago.</title>
        <authorList>
            <person name="Catania T."/>
        </authorList>
    </citation>
    <scope>NUCLEOTIDE SEQUENCE</scope>
    <source>
        <strain evidence="10">S-191538</strain>
    </source>
</reference>
<feature type="domain" description="HTH myb-type" evidence="9">
    <location>
        <begin position="7"/>
        <end position="60"/>
    </location>
</feature>
<evidence type="ECO:0000313" key="10">
    <source>
        <dbReference type="EMBL" id="MCL7040821.1"/>
    </source>
</evidence>
<proteinExistence type="predicted"/>
<dbReference type="SUPFAM" id="SSF46689">
    <property type="entry name" value="Homeodomain-like"/>
    <property type="match status" value="1"/>
</dbReference>
<evidence type="ECO:0000256" key="7">
    <source>
        <dbReference type="ARBA" id="ARBA00023242"/>
    </source>
</evidence>
<gene>
    <name evidence="10" type="ORF">MKW94_012607</name>
</gene>
<feature type="domain" description="Myb-like" evidence="8">
    <location>
        <begin position="4"/>
        <end position="56"/>
    </location>
</feature>
<dbReference type="PROSITE" id="PS50090">
    <property type="entry name" value="MYB_LIKE"/>
    <property type="match status" value="2"/>
</dbReference>
<sequence length="249" mass="28151">MDPPGGLRKGSWTEAEDNLLRKCVEKYGEGKWHQVPIRAGINRCRKSCRLRWLNYLRPSIKRGQFEPDEADLISRMHKLLGNRWTLIAGRLPGRTANDVKNYWNTHFNNKRKIPPDQITGAGDSRIRTLGKRCTTATIVVKPQPIKFSRNFSWLSRKINLEQIGQKRHYSATNCSSKASVVLPSIEYSFGDEDGSWCVNNIMDSYANGSCKEDLIAKLCANDGDEINQTMVPGSIIDEGKDKINNIVGN</sequence>
<keyword evidence="7" id="KW-0539">Nucleus</keyword>
<keyword evidence="6" id="KW-0804">Transcription</keyword>
<dbReference type="SMART" id="SM00717">
    <property type="entry name" value="SANT"/>
    <property type="match status" value="2"/>
</dbReference>
<dbReference type="Proteomes" id="UP001177140">
    <property type="component" value="Unassembled WGS sequence"/>
</dbReference>
<evidence type="ECO:0000256" key="6">
    <source>
        <dbReference type="ARBA" id="ARBA00023163"/>
    </source>
</evidence>
<dbReference type="GO" id="GO:0003677">
    <property type="term" value="F:DNA binding"/>
    <property type="evidence" value="ECO:0007669"/>
    <property type="project" value="UniProtKB-KW"/>
</dbReference>
<accession>A0AA41VGF8</accession>
<keyword evidence="3" id="KW-0805">Transcription regulation</keyword>
<organism evidence="10 11">
    <name type="scientific">Papaver nudicaule</name>
    <name type="common">Iceland poppy</name>
    <dbReference type="NCBI Taxonomy" id="74823"/>
    <lineage>
        <taxon>Eukaryota</taxon>
        <taxon>Viridiplantae</taxon>
        <taxon>Streptophyta</taxon>
        <taxon>Embryophyta</taxon>
        <taxon>Tracheophyta</taxon>
        <taxon>Spermatophyta</taxon>
        <taxon>Magnoliopsida</taxon>
        <taxon>Ranunculales</taxon>
        <taxon>Papaveraceae</taxon>
        <taxon>Papaveroideae</taxon>
        <taxon>Papaver</taxon>
    </lineage>
</organism>
<dbReference type="PANTHER" id="PTHR47999">
    <property type="entry name" value="TRANSCRIPTION FACTOR MYB8-RELATED-RELATED"/>
    <property type="match status" value="1"/>
</dbReference>
<dbReference type="InterPro" id="IPR009057">
    <property type="entry name" value="Homeodomain-like_sf"/>
</dbReference>
<dbReference type="InterPro" id="IPR001005">
    <property type="entry name" value="SANT/Myb"/>
</dbReference>
<dbReference type="PANTHER" id="PTHR47999:SF24">
    <property type="entry name" value="TRANSCRIPTION FACTOR MYB90"/>
    <property type="match status" value="1"/>
</dbReference>
<dbReference type="InterPro" id="IPR015495">
    <property type="entry name" value="Myb_TF_plants"/>
</dbReference>
<dbReference type="FunFam" id="1.10.10.60:FF:000218">
    <property type="entry name" value="Myb transcription factor"/>
    <property type="match status" value="1"/>
</dbReference>
<comment type="caution">
    <text evidence="10">The sequence shown here is derived from an EMBL/GenBank/DDBJ whole genome shotgun (WGS) entry which is preliminary data.</text>
</comment>